<dbReference type="Proteomes" id="UP000245506">
    <property type="component" value="Unassembled WGS sequence"/>
</dbReference>
<evidence type="ECO:0000256" key="1">
    <source>
        <dbReference type="SAM" id="SignalP"/>
    </source>
</evidence>
<keyword evidence="4" id="KW-1185">Reference proteome</keyword>
<organism evidence="3 4">
    <name type="scientific">Leucothrix arctica</name>
    <dbReference type="NCBI Taxonomy" id="1481894"/>
    <lineage>
        <taxon>Bacteria</taxon>
        <taxon>Pseudomonadati</taxon>
        <taxon>Pseudomonadota</taxon>
        <taxon>Gammaproteobacteria</taxon>
        <taxon>Thiotrichales</taxon>
        <taxon>Thiotrichaceae</taxon>
        <taxon>Leucothrix</taxon>
    </lineage>
</organism>
<evidence type="ECO:0000259" key="2">
    <source>
        <dbReference type="Pfam" id="PF13511"/>
    </source>
</evidence>
<name>A0A317C4J0_9GAMM</name>
<dbReference type="Pfam" id="PF13511">
    <property type="entry name" value="DUF4124"/>
    <property type="match status" value="1"/>
</dbReference>
<dbReference type="RefSeq" id="WP_109825393.1">
    <property type="nucleotide sequence ID" value="NZ_QGKL01000042.1"/>
</dbReference>
<keyword evidence="1" id="KW-0732">Signal</keyword>
<feature type="signal peptide" evidence="1">
    <location>
        <begin position="1"/>
        <end position="24"/>
    </location>
</feature>
<feature type="chain" id="PRO_5016443804" description="DUF4124 domain-containing protein" evidence="1">
    <location>
        <begin position="25"/>
        <end position="342"/>
    </location>
</feature>
<gene>
    <name evidence="3" type="ORF">DKT75_18060</name>
</gene>
<comment type="caution">
    <text evidence="3">The sequence shown here is derived from an EMBL/GenBank/DDBJ whole genome shotgun (WGS) entry which is preliminary data.</text>
</comment>
<dbReference type="AlphaFoldDB" id="A0A317C4J0"/>
<evidence type="ECO:0000313" key="3">
    <source>
        <dbReference type="EMBL" id="PWQ93524.1"/>
    </source>
</evidence>
<reference evidence="3 4" key="1">
    <citation type="submission" date="2018-05" db="EMBL/GenBank/DDBJ databases">
        <title>Leucothrix arctica sp. nov., isolated from Arctic seawater.</title>
        <authorList>
            <person name="Choi A."/>
            <person name="Baek K."/>
        </authorList>
    </citation>
    <scope>NUCLEOTIDE SEQUENCE [LARGE SCALE GENOMIC DNA]</scope>
    <source>
        <strain evidence="3 4">IMCC9719</strain>
    </source>
</reference>
<dbReference type="OrthoDB" id="7062774at2"/>
<evidence type="ECO:0000313" key="4">
    <source>
        <dbReference type="Proteomes" id="UP000245506"/>
    </source>
</evidence>
<protein>
    <recommendedName>
        <fullName evidence="2">DUF4124 domain-containing protein</fullName>
    </recommendedName>
</protein>
<dbReference type="EMBL" id="QGKL01000042">
    <property type="protein sequence ID" value="PWQ93524.1"/>
    <property type="molecule type" value="Genomic_DNA"/>
</dbReference>
<accession>A0A317C4J0</accession>
<dbReference type="InterPro" id="IPR025392">
    <property type="entry name" value="DUF4124"/>
</dbReference>
<sequence length="342" mass="40254">MPTTRLRTALLLIAILLYMPLAHAEIYQWVDANGMTHFSDKPRKSGPSNVIRKAKAVNKEVRRKALPKRQFNRPVKQVRRVAKPVRTRKAPVVKKVINRQMRSNVVANKEKPQKRVAPRPKQVLTKRPYLVENEQRPEISNYAANLTASLSATIYDIERITEPKPELAPEVVFEAEPMPPQRKVISNVKQSLCQNNQRLLTVLHEKGFEYYYDDTGDLRVAWGVEGFYRQKTRYLSDNEVAQKTKAVSFGIKQYCEQPFDKKLQAKAREDWIRSEYCDVSKVILADLKHPFMRTSDRDIQDQEKEMKRFCSEYPTNKYRDDERYYPKSLHVKRLNQKHFLYR</sequence>
<feature type="domain" description="DUF4124" evidence="2">
    <location>
        <begin position="14"/>
        <end position="53"/>
    </location>
</feature>
<proteinExistence type="predicted"/>